<dbReference type="OrthoDB" id="344729at2"/>
<dbReference type="InterPro" id="IPR007029">
    <property type="entry name" value="YHS_dom"/>
</dbReference>
<organism evidence="3 4">
    <name type="scientific">Photobacterium frigidiphilum</name>
    <dbReference type="NCBI Taxonomy" id="264736"/>
    <lineage>
        <taxon>Bacteria</taxon>
        <taxon>Pseudomonadati</taxon>
        <taxon>Pseudomonadota</taxon>
        <taxon>Gammaproteobacteria</taxon>
        <taxon>Vibrionales</taxon>
        <taxon>Vibrionaceae</taxon>
        <taxon>Photobacterium</taxon>
    </lineage>
</organism>
<dbReference type="Proteomes" id="UP000240987">
    <property type="component" value="Unassembled WGS sequence"/>
</dbReference>
<keyword evidence="4" id="KW-1185">Reference proteome</keyword>
<accession>A0A2T3J9I1</accession>
<feature type="domain" description="YHS" evidence="2">
    <location>
        <begin position="38"/>
        <end position="84"/>
    </location>
</feature>
<dbReference type="EMBL" id="PYMJ01000030">
    <property type="protein sequence ID" value="PSU45494.1"/>
    <property type="molecule type" value="Genomic_DNA"/>
</dbReference>
<evidence type="ECO:0000313" key="4">
    <source>
        <dbReference type="Proteomes" id="UP000240987"/>
    </source>
</evidence>
<proteinExistence type="predicted"/>
<dbReference type="Pfam" id="PF04945">
    <property type="entry name" value="YHS"/>
    <property type="match status" value="1"/>
</dbReference>
<sequence length="151" mass="16897">MKALMGLLLLLVSGSVFAGDAIYTGLFSNKALDGYDTVAYFTEGKPVKGNSAYITEYKGADWYFSSKQNRDLFVKNPDKYAPQYGGFCAWAVAAKNDRAPGDPQQWTIVKDTNNVAKLYLNYDKTIKQRWEQDISGFIVKGDKNWPTLLAN</sequence>
<evidence type="ECO:0000259" key="2">
    <source>
        <dbReference type="Pfam" id="PF04945"/>
    </source>
</evidence>
<dbReference type="NCBIfam" id="NF041384">
    <property type="entry name" value="YHS_seleno_dom"/>
    <property type="match status" value="1"/>
</dbReference>
<gene>
    <name evidence="3" type="ORF">C9J12_22590</name>
</gene>
<feature type="chain" id="PRO_5015482436" evidence="1">
    <location>
        <begin position="19"/>
        <end position="151"/>
    </location>
</feature>
<protein>
    <submittedName>
        <fullName evidence="3">YHS domain protein</fullName>
    </submittedName>
</protein>
<feature type="signal peptide" evidence="1">
    <location>
        <begin position="1"/>
        <end position="18"/>
    </location>
</feature>
<name>A0A2T3J9I1_9GAMM</name>
<dbReference type="RefSeq" id="WP_107244760.1">
    <property type="nucleotide sequence ID" value="NZ_PYMJ01000030.1"/>
</dbReference>
<evidence type="ECO:0000256" key="1">
    <source>
        <dbReference type="SAM" id="SignalP"/>
    </source>
</evidence>
<evidence type="ECO:0000313" key="3">
    <source>
        <dbReference type="EMBL" id="PSU45494.1"/>
    </source>
</evidence>
<reference evidence="3 4" key="1">
    <citation type="submission" date="2018-01" db="EMBL/GenBank/DDBJ databases">
        <title>Whole genome sequencing of Histamine producing bacteria.</title>
        <authorList>
            <person name="Butler K."/>
        </authorList>
    </citation>
    <scope>NUCLEOTIDE SEQUENCE [LARGE SCALE GENOMIC DNA]</scope>
    <source>
        <strain evidence="3 4">JCM 12947</strain>
    </source>
</reference>
<comment type="caution">
    <text evidence="3">The sequence shown here is derived from an EMBL/GenBank/DDBJ whole genome shotgun (WGS) entry which is preliminary data.</text>
</comment>
<dbReference type="AlphaFoldDB" id="A0A2T3J9I1"/>
<keyword evidence="1" id="KW-0732">Signal</keyword>